<dbReference type="KEGG" id="whj:H9Q79_05020"/>
<dbReference type="PANTHER" id="PTHR30487:SF0">
    <property type="entry name" value="PREPILIN LEADER PEPTIDASE_N-METHYLTRANSFERASE-RELATED"/>
    <property type="match status" value="1"/>
</dbReference>
<evidence type="ECO:0000259" key="9">
    <source>
        <dbReference type="Pfam" id="PF06750"/>
    </source>
</evidence>
<evidence type="ECO:0000256" key="3">
    <source>
        <dbReference type="ARBA" id="ARBA00022475"/>
    </source>
</evidence>
<dbReference type="AlphaFoldDB" id="A0A7G9GHZ0"/>
<keyword evidence="3" id="KW-1003">Cell membrane</keyword>
<dbReference type="InterPro" id="IPR050882">
    <property type="entry name" value="Prepilin_peptidase/N-MTase"/>
</dbReference>
<dbReference type="Proteomes" id="UP000515860">
    <property type="component" value="Chromosome"/>
</dbReference>
<keyword evidence="5 7" id="KW-1133">Transmembrane helix</keyword>
<dbReference type="EMBL" id="CP060635">
    <property type="protein sequence ID" value="QNM10422.1"/>
    <property type="molecule type" value="Genomic_DNA"/>
</dbReference>
<dbReference type="GO" id="GO:0006465">
    <property type="term" value="P:signal peptide processing"/>
    <property type="evidence" value="ECO:0007669"/>
    <property type="project" value="TreeGrafter"/>
</dbReference>
<reference evidence="10 11" key="1">
    <citation type="submission" date="2020-08" db="EMBL/GenBank/DDBJ databases">
        <authorList>
            <person name="Liu C."/>
            <person name="Sun Q."/>
        </authorList>
    </citation>
    <scope>NUCLEOTIDE SEQUENCE [LARGE SCALE GENOMIC DNA]</scope>
    <source>
        <strain evidence="10 11">NSJ-29</strain>
    </source>
</reference>
<protein>
    <submittedName>
        <fullName evidence="10">Prepilin peptidase</fullName>
    </submittedName>
</protein>
<gene>
    <name evidence="10" type="ORF">H9Q79_05020</name>
</gene>
<feature type="domain" description="Prepilin peptidase A24 N-terminal" evidence="9">
    <location>
        <begin position="8"/>
        <end position="88"/>
    </location>
</feature>
<evidence type="ECO:0000313" key="11">
    <source>
        <dbReference type="Proteomes" id="UP000515860"/>
    </source>
</evidence>
<evidence type="ECO:0000259" key="8">
    <source>
        <dbReference type="Pfam" id="PF01478"/>
    </source>
</evidence>
<feature type="transmembrane region" description="Helical" evidence="7">
    <location>
        <begin position="188"/>
        <end position="208"/>
    </location>
</feature>
<dbReference type="Gene3D" id="1.20.120.1220">
    <property type="match status" value="1"/>
</dbReference>
<dbReference type="GO" id="GO:0005886">
    <property type="term" value="C:plasma membrane"/>
    <property type="evidence" value="ECO:0007669"/>
    <property type="project" value="UniProtKB-SubCell"/>
</dbReference>
<feature type="transmembrane region" description="Helical" evidence="7">
    <location>
        <begin position="6"/>
        <end position="23"/>
    </location>
</feature>
<sequence length="246" mass="26166">MGLLIFLAGASVFSFLNVIVYRVPRHMSFIKGFSACPSCGHRLGAADLVPVFGYLFLKGRCRYCGQKIGIRDTLTELLGGGAALLCASWFPEPAAAFTAFGFFSVLVVTALLDADTMEIPDGCWSALAALAVVSYFTMDGEPLVSRLIGMACISVPMFLMALLIDGAFGGGDIKLTAAAGLFLGWKLMLVSGAVAILLGGGYGIYLLLTGKKGRKEHFAFGPFLCMGMAVGLLWGQQLIDWYLGFL</sequence>
<proteinExistence type="inferred from homology"/>
<keyword evidence="11" id="KW-1185">Reference proteome</keyword>
<evidence type="ECO:0000313" key="10">
    <source>
        <dbReference type="EMBL" id="QNM10422.1"/>
    </source>
</evidence>
<evidence type="ECO:0000256" key="1">
    <source>
        <dbReference type="ARBA" id="ARBA00004651"/>
    </source>
</evidence>
<dbReference type="PANTHER" id="PTHR30487">
    <property type="entry name" value="TYPE 4 PREPILIN-LIKE PROTEINS LEADER PEPTIDE-PROCESSING ENZYME"/>
    <property type="match status" value="1"/>
</dbReference>
<dbReference type="Pfam" id="PF06750">
    <property type="entry name" value="A24_N_bact"/>
    <property type="match status" value="1"/>
</dbReference>
<comment type="similarity">
    <text evidence="2">Belongs to the peptidase A24 family.</text>
</comment>
<dbReference type="InterPro" id="IPR010627">
    <property type="entry name" value="Prepilin_pept_A24_N"/>
</dbReference>
<evidence type="ECO:0000256" key="7">
    <source>
        <dbReference type="SAM" id="Phobius"/>
    </source>
</evidence>
<evidence type="ECO:0000256" key="4">
    <source>
        <dbReference type="ARBA" id="ARBA00022692"/>
    </source>
</evidence>
<dbReference type="Pfam" id="PF01478">
    <property type="entry name" value="Peptidase_A24"/>
    <property type="match status" value="1"/>
</dbReference>
<evidence type="ECO:0000256" key="6">
    <source>
        <dbReference type="ARBA" id="ARBA00023136"/>
    </source>
</evidence>
<feature type="domain" description="Prepilin type IV endopeptidase peptidase" evidence="8">
    <location>
        <begin position="102"/>
        <end position="204"/>
    </location>
</feature>
<keyword evidence="4 7" id="KW-0812">Transmembrane</keyword>
<accession>A0A7G9GHZ0</accession>
<feature type="transmembrane region" description="Helical" evidence="7">
    <location>
        <begin position="147"/>
        <end position="168"/>
    </location>
</feature>
<dbReference type="InterPro" id="IPR000045">
    <property type="entry name" value="Prepilin_IV_endopep_pep"/>
</dbReference>
<name>A0A7G9GHZ0_9FIRM</name>
<keyword evidence="6 7" id="KW-0472">Membrane</keyword>
<feature type="transmembrane region" description="Helical" evidence="7">
    <location>
        <begin position="220"/>
        <end position="239"/>
    </location>
</feature>
<organism evidence="10 11">
    <name type="scientific">Wansuia hejianensis</name>
    <dbReference type="NCBI Taxonomy" id="2763667"/>
    <lineage>
        <taxon>Bacteria</taxon>
        <taxon>Bacillati</taxon>
        <taxon>Bacillota</taxon>
        <taxon>Clostridia</taxon>
        <taxon>Lachnospirales</taxon>
        <taxon>Lachnospiraceae</taxon>
        <taxon>Wansuia</taxon>
    </lineage>
</organism>
<evidence type="ECO:0000256" key="2">
    <source>
        <dbReference type="ARBA" id="ARBA00005801"/>
    </source>
</evidence>
<dbReference type="GO" id="GO:0004190">
    <property type="term" value="F:aspartic-type endopeptidase activity"/>
    <property type="evidence" value="ECO:0007669"/>
    <property type="project" value="InterPro"/>
</dbReference>
<evidence type="ECO:0000256" key="5">
    <source>
        <dbReference type="ARBA" id="ARBA00022989"/>
    </source>
</evidence>
<comment type="subcellular location">
    <subcellularLocation>
        <location evidence="1">Cell membrane</location>
        <topology evidence="1">Multi-pass membrane protein</topology>
    </subcellularLocation>
</comment>